<keyword evidence="2" id="KW-1185">Reference proteome</keyword>
<evidence type="ECO:0000313" key="2">
    <source>
        <dbReference type="Proteomes" id="UP001497516"/>
    </source>
</evidence>
<proteinExistence type="predicted"/>
<accession>A0AAV2DW09</accession>
<name>A0AAV2DW09_9ROSI</name>
<protein>
    <submittedName>
        <fullName evidence="1">Uncharacterized protein</fullName>
    </submittedName>
</protein>
<dbReference type="AlphaFoldDB" id="A0AAV2DW09"/>
<gene>
    <name evidence="1" type="ORF">LTRI10_LOCUS19373</name>
</gene>
<evidence type="ECO:0000313" key="1">
    <source>
        <dbReference type="EMBL" id="CAL1377745.1"/>
    </source>
</evidence>
<sequence length="85" mass="9831">MLKVIRLLGDFGIDSMRTIPDHYRLKRWTLEARRKEVVDADASVGPSWRTELPSALNRSPTPLELGRSLEKCRLITRSRFSSFTE</sequence>
<dbReference type="Proteomes" id="UP001497516">
    <property type="component" value="Chromosome 3"/>
</dbReference>
<reference evidence="1 2" key="1">
    <citation type="submission" date="2024-04" db="EMBL/GenBank/DDBJ databases">
        <authorList>
            <person name="Fracassetti M."/>
        </authorList>
    </citation>
    <scope>NUCLEOTIDE SEQUENCE [LARGE SCALE GENOMIC DNA]</scope>
</reference>
<organism evidence="1 2">
    <name type="scientific">Linum trigynum</name>
    <dbReference type="NCBI Taxonomy" id="586398"/>
    <lineage>
        <taxon>Eukaryota</taxon>
        <taxon>Viridiplantae</taxon>
        <taxon>Streptophyta</taxon>
        <taxon>Embryophyta</taxon>
        <taxon>Tracheophyta</taxon>
        <taxon>Spermatophyta</taxon>
        <taxon>Magnoliopsida</taxon>
        <taxon>eudicotyledons</taxon>
        <taxon>Gunneridae</taxon>
        <taxon>Pentapetalae</taxon>
        <taxon>rosids</taxon>
        <taxon>fabids</taxon>
        <taxon>Malpighiales</taxon>
        <taxon>Linaceae</taxon>
        <taxon>Linum</taxon>
    </lineage>
</organism>
<dbReference type="EMBL" id="OZ034816">
    <property type="protein sequence ID" value="CAL1377745.1"/>
    <property type="molecule type" value="Genomic_DNA"/>
</dbReference>